<keyword evidence="3" id="KW-1185">Reference proteome</keyword>
<dbReference type="Proteomes" id="UP001266305">
    <property type="component" value="Unassembled WGS sequence"/>
</dbReference>
<feature type="signal peptide" evidence="1">
    <location>
        <begin position="1"/>
        <end position="23"/>
    </location>
</feature>
<name>A0ABQ9VG03_SAGOE</name>
<protein>
    <submittedName>
        <fullName evidence="2">Uncharacterized protein</fullName>
    </submittedName>
</protein>
<sequence>MSRLRLLAALCGALLCAPSLLVALGEWSAPPSGPRPRPRAARKFAGALSPRAGLRGGFSRCGLAGPGEAALQSLRWGFGAGALGGDSGHRVTALPPPGMRLTHNDKGIRCVGPLFSSLKNEARALR</sequence>
<evidence type="ECO:0000313" key="3">
    <source>
        <dbReference type="Proteomes" id="UP001266305"/>
    </source>
</evidence>
<dbReference type="EMBL" id="JASSZA010000006">
    <property type="protein sequence ID" value="KAK2108015.1"/>
    <property type="molecule type" value="Genomic_DNA"/>
</dbReference>
<reference evidence="2 3" key="1">
    <citation type="submission" date="2023-05" db="EMBL/GenBank/DDBJ databases">
        <title>B98-5 Cell Line De Novo Hybrid Assembly: An Optical Mapping Approach.</title>
        <authorList>
            <person name="Kananen K."/>
            <person name="Auerbach J.A."/>
            <person name="Kautto E."/>
            <person name="Blachly J.S."/>
        </authorList>
    </citation>
    <scope>NUCLEOTIDE SEQUENCE [LARGE SCALE GENOMIC DNA]</scope>
    <source>
        <strain evidence="2">B95-8</strain>
        <tissue evidence="2">Cell line</tissue>
    </source>
</reference>
<keyword evidence="1" id="KW-0732">Signal</keyword>
<accession>A0ABQ9VG03</accession>
<evidence type="ECO:0000256" key="1">
    <source>
        <dbReference type="SAM" id="SignalP"/>
    </source>
</evidence>
<feature type="chain" id="PRO_5047363769" evidence="1">
    <location>
        <begin position="24"/>
        <end position="126"/>
    </location>
</feature>
<organism evidence="2 3">
    <name type="scientific">Saguinus oedipus</name>
    <name type="common">Cotton-top tamarin</name>
    <name type="synonym">Oedipomidas oedipus</name>
    <dbReference type="NCBI Taxonomy" id="9490"/>
    <lineage>
        <taxon>Eukaryota</taxon>
        <taxon>Metazoa</taxon>
        <taxon>Chordata</taxon>
        <taxon>Craniata</taxon>
        <taxon>Vertebrata</taxon>
        <taxon>Euteleostomi</taxon>
        <taxon>Mammalia</taxon>
        <taxon>Eutheria</taxon>
        <taxon>Euarchontoglires</taxon>
        <taxon>Primates</taxon>
        <taxon>Haplorrhini</taxon>
        <taxon>Platyrrhini</taxon>
        <taxon>Cebidae</taxon>
        <taxon>Callitrichinae</taxon>
        <taxon>Saguinus</taxon>
    </lineage>
</organism>
<evidence type="ECO:0000313" key="2">
    <source>
        <dbReference type="EMBL" id="KAK2108015.1"/>
    </source>
</evidence>
<gene>
    <name evidence="2" type="ORF">P7K49_013180</name>
</gene>
<proteinExistence type="predicted"/>
<comment type="caution">
    <text evidence="2">The sequence shown here is derived from an EMBL/GenBank/DDBJ whole genome shotgun (WGS) entry which is preliminary data.</text>
</comment>